<protein>
    <submittedName>
        <fullName evidence="1">Uncharacterized protein</fullName>
    </submittedName>
</protein>
<dbReference type="Proteomes" id="UP000318878">
    <property type="component" value="Unassembled WGS sequence"/>
</dbReference>
<keyword evidence="2" id="KW-1185">Reference proteome</keyword>
<dbReference type="AlphaFoldDB" id="A0A5C5VIC7"/>
<reference evidence="1 2" key="1">
    <citation type="submission" date="2019-02" db="EMBL/GenBank/DDBJ databases">
        <title>Deep-cultivation of Planctomycetes and their phenomic and genomic characterization uncovers novel biology.</title>
        <authorList>
            <person name="Wiegand S."/>
            <person name="Jogler M."/>
            <person name="Boedeker C."/>
            <person name="Pinto D."/>
            <person name="Vollmers J."/>
            <person name="Rivas-Marin E."/>
            <person name="Kohn T."/>
            <person name="Peeters S.H."/>
            <person name="Heuer A."/>
            <person name="Rast P."/>
            <person name="Oberbeckmann S."/>
            <person name="Bunk B."/>
            <person name="Jeske O."/>
            <person name="Meyerdierks A."/>
            <person name="Storesund J.E."/>
            <person name="Kallscheuer N."/>
            <person name="Luecker S."/>
            <person name="Lage O.M."/>
            <person name="Pohl T."/>
            <person name="Merkel B.J."/>
            <person name="Hornburger P."/>
            <person name="Mueller R.-W."/>
            <person name="Bruemmer F."/>
            <person name="Labrenz M."/>
            <person name="Spormann A.M."/>
            <person name="Op Den Camp H."/>
            <person name="Overmann J."/>
            <person name="Amann R."/>
            <person name="Jetten M.S.M."/>
            <person name="Mascher T."/>
            <person name="Medema M.H."/>
            <person name="Devos D.P."/>
            <person name="Kaster A.-K."/>
            <person name="Ovreas L."/>
            <person name="Rohde M."/>
            <person name="Galperin M.Y."/>
            <person name="Jogler C."/>
        </authorList>
    </citation>
    <scope>NUCLEOTIDE SEQUENCE [LARGE SCALE GENOMIC DNA]</scope>
    <source>
        <strain evidence="1 2">Enr8</strain>
    </source>
</reference>
<name>A0A5C5VIC7_9BACT</name>
<comment type="caution">
    <text evidence="1">The sequence shown here is derived from an EMBL/GenBank/DDBJ whole genome shotgun (WGS) entry which is preliminary data.</text>
</comment>
<organism evidence="1 2">
    <name type="scientific">Blastopirellula retiformator</name>
    <dbReference type="NCBI Taxonomy" id="2527970"/>
    <lineage>
        <taxon>Bacteria</taxon>
        <taxon>Pseudomonadati</taxon>
        <taxon>Planctomycetota</taxon>
        <taxon>Planctomycetia</taxon>
        <taxon>Pirellulales</taxon>
        <taxon>Pirellulaceae</taxon>
        <taxon>Blastopirellula</taxon>
    </lineage>
</organism>
<evidence type="ECO:0000313" key="1">
    <source>
        <dbReference type="EMBL" id="TWT38318.1"/>
    </source>
</evidence>
<proteinExistence type="predicted"/>
<dbReference type="RefSeq" id="WP_186767341.1">
    <property type="nucleotide sequence ID" value="NZ_SJPF01000001.1"/>
</dbReference>
<dbReference type="EMBL" id="SJPF01000001">
    <property type="protein sequence ID" value="TWT38318.1"/>
    <property type="molecule type" value="Genomic_DNA"/>
</dbReference>
<gene>
    <name evidence="1" type="ORF">Enr8_00100</name>
</gene>
<evidence type="ECO:0000313" key="2">
    <source>
        <dbReference type="Proteomes" id="UP000318878"/>
    </source>
</evidence>
<accession>A0A5C5VIC7</accession>
<sequence>MTEEINVLALVKGAERYVFMFNDSRRAETLRTLGRYASNPELSFSWYDAAVLSQKIRASAPESEKPEAASSAVKPRFEYPAKGAIDLGGVDHLDFDEFE</sequence>